<dbReference type="PANTHER" id="PTHR34295">
    <property type="entry name" value="BIOTIN TRANSPORTER BIOY"/>
    <property type="match status" value="1"/>
</dbReference>
<evidence type="ECO:0000313" key="4">
    <source>
        <dbReference type="EMBL" id="MFC3124135.1"/>
    </source>
</evidence>
<comment type="caution">
    <text evidence="4">The sequence shown here is derived from an EMBL/GenBank/DDBJ whole genome shotgun (WGS) entry which is preliminary data.</text>
</comment>
<keyword evidence="2" id="KW-1003">Cell membrane</keyword>
<proteinExistence type="inferred from homology"/>
<keyword evidence="3" id="KW-1133">Transmembrane helix</keyword>
<dbReference type="PANTHER" id="PTHR34295:SF1">
    <property type="entry name" value="BIOTIN TRANSPORTER BIOY"/>
    <property type="match status" value="1"/>
</dbReference>
<protein>
    <recommendedName>
        <fullName evidence="2">Biotin transporter</fullName>
    </recommendedName>
</protein>
<dbReference type="Pfam" id="PF02632">
    <property type="entry name" value="BioY"/>
    <property type="match status" value="1"/>
</dbReference>
<evidence type="ECO:0000313" key="5">
    <source>
        <dbReference type="Proteomes" id="UP001595593"/>
    </source>
</evidence>
<dbReference type="RefSeq" id="WP_379594391.1">
    <property type="nucleotide sequence ID" value="NZ_JBHRTN010000004.1"/>
</dbReference>
<sequence>MTPIALSRALTRSLPALRLTGLALLGSLALAASAQIALPLWPVPATMQSFTVLLLGALGGSRIGAAAVLAYLVEGALGLPVFAGGASGLVALTGPTAGFLLGFLPAAWIAGHARGGALRQGLVLFLAHLALFVPGLLWLMPFTGAAGAVTAGLLPFIPGTVVKTGLAWTVLRALPGKSRR</sequence>
<evidence type="ECO:0000256" key="2">
    <source>
        <dbReference type="PIRNR" id="PIRNR016661"/>
    </source>
</evidence>
<organism evidence="4 5">
    <name type="scientific">Teichococcus globiformis</name>
    <dbReference type="NCBI Taxonomy" id="2307229"/>
    <lineage>
        <taxon>Bacteria</taxon>
        <taxon>Pseudomonadati</taxon>
        <taxon>Pseudomonadota</taxon>
        <taxon>Alphaproteobacteria</taxon>
        <taxon>Acetobacterales</taxon>
        <taxon>Roseomonadaceae</taxon>
        <taxon>Roseomonas</taxon>
    </lineage>
</organism>
<accession>A0ABV7FZ96</accession>
<evidence type="ECO:0000256" key="3">
    <source>
        <dbReference type="SAM" id="Phobius"/>
    </source>
</evidence>
<keyword evidence="3" id="KW-0812">Transmembrane</keyword>
<reference evidence="5" key="1">
    <citation type="journal article" date="2019" name="Int. J. Syst. Evol. Microbiol.">
        <title>The Global Catalogue of Microorganisms (GCM) 10K type strain sequencing project: providing services to taxonomists for standard genome sequencing and annotation.</title>
        <authorList>
            <consortium name="The Broad Institute Genomics Platform"/>
            <consortium name="The Broad Institute Genome Sequencing Center for Infectious Disease"/>
            <person name="Wu L."/>
            <person name="Ma J."/>
        </authorList>
    </citation>
    <scope>NUCLEOTIDE SEQUENCE [LARGE SCALE GENOMIC DNA]</scope>
    <source>
        <strain evidence="5">KCTC 52094</strain>
    </source>
</reference>
<keyword evidence="5" id="KW-1185">Reference proteome</keyword>
<gene>
    <name evidence="4" type="ORF">ACFOD4_03610</name>
</gene>
<name>A0ABV7FZ96_9PROT</name>
<keyword evidence="2 3" id="KW-0472">Membrane</keyword>
<comment type="subcellular location">
    <subcellularLocation>
        <location evidence="2">Cell membrane</location>
        <topology evidence="2">Multi-pass membrane protein</topology>
    </subcellularLocation>
</comment>
<dbReference type="Gene3D" id="1.10.1760.20">
    <property type="match status" value="1"/>
</dbReference>
<keyword evidence="2" id="KW-0813">Transport</keyword>
<dbReference type="Proteomes" id="UP001595593">
    <property type="component" value="Unassembled WGS sequence"/>
</dbReference>
<dbReference type="PIRSF" id="PIRSF016661">
    <property type="entry name" value="BioY"/>
    <property type="match status" value="1"/>
</dbReference>
<dbReference type="EMBL" id="JBHRTN010000004">
    <property type="protein sequence ID" value="MFC3124135.1"/>
    <property type="molecule type" value="Genomic_DNA"/>
</dbReference>
<dbReference type="InterPro" id="IPR003784">
    <property type="entry name" value="BioY"/>
</dbReference>
<feature type="transmembrane region" description="Helical" evidence="3">
    <location>
        <begin position="85"/>
        <end position="110"/>
    </location>
</feature>
<comment type="similarity">
    <text evidence="1 2">Belongs to the BioY family.</text>
</comment>
<evidence type="ECO:0000256" key="1">
    <source>
        <dbReference type="ARBA" id="ARBA00010692"/>
    </source>
</evidence>
<feature type="transmembrane region" description="Helical" evidence="3">
    <location>
        <begin position="122"/>
        <end position="140"/>
    </location>
</feature>
<feature type="transmembrane region" description="Helical" evidence="3">
    <location>
        <begin position="16"/>
        <end position="38"/>
    </location>
</feature>
<feature type="transmembrane region" description="Helical" evidence="3">
    <location>
        <begin position="50"/>
        <end position="73"/>
    </location>
</feature>
<feature type="transmembrane region" description="Helical" evidence="3">
    <location>
        <begin position="146"/>
        <end position="171"/>
    </location>
</feature>